<evidence type="ECO:0000256" key="2">
    <source>
        <dbReference type="SAM" id="MobiDB-lite"/>
    </source>
</evidence>
<dbReference type="InterPro" id="IPR036875">
    <property type="entry name" value="Znf_CCHC_sf"/>
</dbReference>
<dbReference type="EMBL" id="JAYDYQ010002688">
    <property type="protein sequence ID" value="KAK4477733.1"/>
    <property type="molecule type" value="Genomic_DNA"/>
</dbReference>
<dbReference type="SUPFAM" id="SSF57756">
    <property type="entry name" value="Retrovirus zinc finger-like domains"/>
    <property type="match status" value="1"/>
</dbReference>
<evidence type="ECO:0008006" key="7">
    <source>
        <dbReference type="Google" id="ProtNLM"/>
    </source>
</evidence>
<dbReference type="PANTHER" id="PTHR11260:SF748">
    <property type="entry name" value="S-TRANSFERASE TAU, PUTATIVE-RELATED"/>
    <property type="match status" value="1"/>
</dbReference>
<dbReference type="InterPro" id="IPR045073">
    <property type="entry name" value="Omega/Tau-like"/>
</dbReference>
<dbReference type="PANTHER" id="PTHR11260">
    <property type="entry name" value="GLUTATHIONE S-TRANSFERASE, GST, SUPERFAMILY, GST DOMAIN CONTAINING"/>
    <property type="match status" value="1"/>
</dbReference>
<dbReference type="PROSITE" id="PS50158">
    <property type="entry name" value="ZF_CCHC"/>
    <property type="match status" value="1"/>
</dbReference>
<evidence type="ECO:0000259" key="3">
    <source>
        <dbReference type="PROSITE" id="PS50158"/>
    </source>
</evidence>
<evidence type="ECO:0000256" key="1">
    <source>
        <dbReference type="PROSITE-ProRule" id="PRU00047"/>
    </source>
</evidence>
<dbReference type="SUPFAM" id="SSF52833">
    <property type="entry name" value="Thioredoxin-like"/>
    <property type="match status" value="1"/>
</dbReference>
<comment type="caution">
    <text evidence="5">The sequence shown here is derived from an EMBL/GenBank/DDBJ whole genome shotgun (WGS) entry which is preliminary data.</text>
</comment>
<organism evidence="5 6">
    <name type="scientific">Penstemon davidsonii</name>
    <dbReference type="NCBI Taxonomy" id="160366"/>
    <lineage>
        <taxon>Eukaryota</taxon>
        <taxon>Viridiplantae</taxon>
        <taxon>Streptophyta</taxon>
        <taxon>Embryophyta</taxon>
        <taxon>Tracheophyta</taxon>
        <taxon>Spermatophyta</taxon>
        <taxon>Magnoliopsida</taxon>
        <taxon>eudicotyledons</taxon>
        <taxon>Gunneridae</taxon>
        <taxon>Pentapetalae</taxon>
        <taxon>asterids</taxon>
        <taxon>lamiids</taxon>
        <taxon>Lamiales</taxon>
        <taxon>Plantaginaceae</taxon>
        <taxon>Cheloneae</taxon>
        <taxon>Penstemon</taxon>
    </lineage>
</organism>
<gene>
    <name evidence="5" type="ORF">RD792_016991</name>
</gene>
<dbReference type="Proteomes" id="UP001291926">
    <property type="component" value="Unassembled WGS sequence"/>
</dbReference>
<protein>
    <recommendedName>
        <fullName evidence="7">CCHC-type domain-containing protein</fullName>
    </recommendedName>
</protein>
<feature type="compositionally biased region" description="Basic residues" evidence="2">
    <location>
        <begin position="242"/>
        <end position="262"/>
    </location>
</feature>
<keyword evidence="1" id="KW-0479">Metal-binding</keyword>
<evidence type="ECO:0000313" key="6">
    <source>
        <dbReference type="Proteomes" id="UP001291926"/>
    </source>
</evidence>
<sequence length="372" mass="42043">MADEVILLGANLTMFAMRVRIALAEKGIEYEHKEEDLANKSQLLLEMNPIHKKVPVLIHNKKPIYHFAKMSKNPLSIILDTNKLNESNFIDWLRNLRIVLDSDHRSYVLDAPMPGALPEGVSEEERATHARWVDDDIQVSCLMLASMTNELQKQHAKMLHSVDILLHLRNMFGENLEVDLHADLSTDLLLHTLPRSFDQFVLNFNMEERNLALHELTNMLVTAEATLKKEKSVLIAEQPKAAKPKKGKKKKKVFSSKTTKKVVEKKRKSPEDECFHCKKAGHWKRNCPDYLKTVAKGIFFIEVNISINCASWVLDTAAGSHICNDLQVMGAVRPLKPGDRILRFGNGARVAAEAIGDVELVLGNFSLVLKDC</sequence>
<accession>A0ABR0CMH0</accession>
<keyword evidence="6" id="KW-1185">Reference proteome</keyword>
<feature type="domain" description="GST N-terminal" evidence="4">
    <location>
        <begin position="3"/>
        <end position="86"/>
    </location>
</feature>
<feature type="non-terminal residue" evidence="5">
    <location>
        <position position="372"/>
    </location>
</feature>
<feature type="region of interest" description="Disordered" evidence="2">
    <location>
        <begin position="240"/>
        <end position="262"/>
    </location>
</feature>
<dbReference type="PROSITE" id="PS50404">
    <property type="entry name" value="GST_NTER"/>
    <property type="match status" value="1"/>
</dbReference>
<evidence type="ECO:0000313" key="5">
    <source>
        <dbReference type="EMBL" id="KAK4477733.1"/>
    </source>
</evidence>
<name>A0ABR0CMH0_9LAMI</name>
<feature type="domain" description="CCHC-type" evidence="3">
    <location>
        <begin position="274"/>
        <end position="289"/>
    </location>
</feature>
<dbReference type="Pfam" id="PF00098">
    <property type="entry name" value="zf-CCHC"/>
    <property type="match status" value="1"/>
</dbReference>
<dbReference type="Gene3D" id="4.10.60.10">
    <property type="entry name" value="Zinc finger, CCHC-type"/>
    <property type="match status" value="1"/>
</dbReference>
<reference evidence="5 6" key="1">
    <citation type="journal article" date="2023" name="bioRxiv">
        <title>Genome report: Whole genome sequence and annotation of Penstemon davidsonii.</title>
        <authorList>
            <person name="Ostevik K.L."/>
            <person name="Alabady M."/>
            <person name="Zhang M."/>
            <person name="Rausher M.D."/>
        </authorList>
    </citation>
    <scope>NUCLEOTIDE SEQUENCE [LARGE SCALE GENOMIC DNA]</scope>
    <source>
        <strain evidence="5">DNT005</strain>
        <tissue evidence="5">Whole leaf</tissue>
    </source>
</reference>
<dbReference type="InterPro" id="IPR001878">
    <property type="entry name" value="Znf_CCHC"/>
</dbReference>
<keyword evidence="1" id="KW-0862">Zinc</keyword>
<dbReference type="InterPro" id="IPR036249">
    <property type="entry name" value="Thioredoxin-like_sf"/>
</dbReference>
<proteinExistence type="predicted"/>
<evidence type="ECO:0000259" key="4">
    <source>
        <dbReference type="PROSITE" id="PS50404"/>
    </source>
</evidence>
<dbReference type="InterPro" id="IPR004045">
    <property type="entry name" value="Glutathione_S-Trfase_N"/>
</dbReference>
<dbReference type="Gene3D" id="3.40.30.10">
    <property type="entry name" value="Glutaredoxin"/>
    <property type="match status" value="1"/>
</dbReference>
<dbReference type="SMART" id="SM00343">
    <property type="entry name" value="ZnF_C2HC"/>
    <property type="match status" value="1"/>
</dbReference>
<dbReference type="Pfam" id="PF02798">
    <property type="entry name" value="GST_N"/>
    <property type="match status" value="1"/>
</dbReference>
<keyword evidence="1" id="KW-0863">Zinc-finger</keyword>